<keyword evidence="2 5" id="KW-0238">DNA-binding</keyword>
<dbReference type="InterPro" id="IPR011711">
    <property type="entry name" value="GntR_C"/>
</dbReference>
<dbReference type="InterPro" id="IPR036390">
    <property type="entry name" value="WH_DNA-bd_sf"/>
</dbReference>
<keyword evidence="3" id="KW-0804">Transcription</keyword>
<dbReference type="Pfam" id="PF07729">
    <property type="entry name" value="FCD"/>
    <property type="match status" value="1"/>
</dbReference>
<dbReference type="InterPro" id="IPR000524">
    <property type="entry name" value="Tscrpt_reg_HTH_GntR"/>
</dbReference>
<feature type="domain" description="HTH gntR-type" evidence="4">
    <location>
        <begin position="13"/>
        <end position="80"/>
    </location>
</feature>
<dbReference type="PANTHER" id="PTHR43537:SF24">
    <property type="entry name" value="GLUCONATE OPERON TRANSCRIPTIONAL REPRESSOR"/>
    <property type="match status" value="1"/>
</dbReference>
<dbReference type="SMART" id="SM00345">
    <property type="entry name" value="HTH_GNTR"/>
    <property type="match status" value="1"/>
</dbReference>
<keyword evidence="6" id="KW-1185">Reference proteome</keyword>
<evidence type="ECO:0000259" key="4">
    <source>
        <dbReference type="PROSITE" id="PS50949"/>
    </source>
</evidence>
<dbReference type="SUPFAM" id="SSF46785">
    <property type="entry name" value="Winged helix' DNA-binding domain"/>
    <property type="match status" value="1"/>
</dbReference>
<protein>
    <submittedName>
        <fullName evidence="5">DNA-binding GntR family transcriptional regulator</fullName>
    </submittedName>
</protein>
<name>A0A7W9GWI1_9ACTN</name>
<dbReference type="PROSITE" id="PS50949">
    <property type="entry name" value="HTH_GNTR"/>
    <property type="match status" value="1"/>
</dbReference>
<dbReference type="Gene3D" id="1.10.10.10">
    <property type="entry name" value="Winged helix-like DNA-binding domain superfamily/Winged helix DNA-binding domain"/>
    <property type="match status" value="1"/>
</dbReference>
<dbReference type="Pfam" id="PF00392">
    <property type="entry name" value="GntR"/>
    <property type="match status" value="1"/>
</dbReference>
<dbReference type="RefSeq" id="WP_184827515.1">
    <property type="nucleotide sequence ID" value="NZ_JACHMM010000001.1"/>
</dbReference>
<organism evidence="5 6">
    <name type="scientific">Jiangella mangrovi</name>
    <dbReference type="NCBI Taxonomy" id="1524084"/>
    <lineage>
        <taxon>Bacteria</taxon>
        <taxon>Bacillati</taxon>
        <taxon>Actinomycetota</taxon>
        <taxon>Actinomycetes</taxon>
        <taxon>Jiangellales</taxon>
        <taxon>Jiangellaceae</taxon>
        <taxon>Jiangella</taxon>
    </lineage>
</organism>
<dbReference type="Proteomes" id="UP000542813">
    <property type="component" value="Unassembled WGS sequence"/>
</dbReference>
<dbReference type="InterPro" id="IPR036388">
    <property type="entry name" value="WH-like_DNA-bd_sf"/>
</dbReference>
<dbReference type="GO" id="GO:0003700">
    <property type="term" value="F:DNA-binding transcription factor activity"/>
    <property type="evidence" value="ECO:0007669"/>
    <property type="project" value="InterPro"/>
</dbReference>
<dbReference type="PANTHER" id="PTHR43537">
    <property type="entry name" value="TRANSCRIPTIONAL REGULATOR, GNTR FAMILY"/>
    <property type="match status" value="1"/>
</dbReference>
<reference evidence="5 6" key="1">
    <citation type="submission" date="2020-08" db="EMBL/GenBank/DDBJ databases">
        <title>Sequencing the genomes of 1000 actinobacteria strains.</title>
        <authorList>
            <person name="Klenk H.-P."/>
        </authorList>
    </citation>
    <scope>NUCLEOTIDE SEQUENCE [LARGE SCALE GENOMIC DNA]</scope>
    <source>
        <strain evidence="5 6">DSM 102122</strain>
    </source>
</reference>
<dbReference type="SUPFAM" id="SSF48008">
    <property type="entry name" value="GntR ligand-binding domain-like"/>
    <property type="match status" value="1"/>
</dbReference>
<keyword evidence="1" id="KW-0805">Transcription regulation</keyword>
<evidence type="ECO:0000313" key="5">
    <source>
        <dbReference type="EMBL" id="MBB5791048.1"/>
    </source>
</evidence>
<dbReference type="Gene3D" id="1.20.120.530">
    <property type="entry name" value="GntR ligand-binding domain-like"/>
    <property type="match status" value="1"/>
</dbReference>
<comment type="caution">
    <text evidence="5">The sequence shown here is derived from an EMBL/GenBank/DDBJ whole genome shotgun (WGS) entry which is preliminary data.</text>
</comment>
<dbReference type="SMART" id="SM00895">
    <property type="entry name" value="FCD"/>
    <property type="match status" value="1"/>
</dbReference>
<gene>
    <name evidence="5" type="ORF">HD601_005623</name>
</gene>
<dbReference type="AlphaFoldDB" id="A0A7W9GWI1"/>
<proteinExistence type="predicted"/>
<dbReference type="EMBL" id="JACHMM010000001">
    <property type="protein sequence ID" value="MBB5791048.1"/>
    <property type="molecule type" value="Genomic_DNA"/>
</dbReference>
<sequence length="231" mass="25541">MSTSDPQFRLGTATLAEALFESLRSRIISGQIEPGEKVTEFRLVEEYGVARPTAKSCIERLTGLGLLRRVAHKTAVVPKLGAEDIEDLFFSRSTFESTAVTLLARRREVPTDLVRAQRQIRLAEEHEDFAELVQADIAFHWGIVLGLGSERLTRMYEMISGEIHMTMGLHRAHRRTTLSTVVAEHQVVVDAVAAGDEAAARQGLETHIRLAKERVLADLQEAGTAAEEATV</sequence>
<evidence type="ECO:0000256" key="1">
    <source>
        <dbReference type="ARBA" id="ARBA00023015"/>
    </source>
</evidence>
<evidence type="ECO:0000256" key="3">
    <source>
        <dbReference type="ARBA" id="ARBA00023163"/>
    </source>
</evidence>
<evidence type="ECO:0000313" key="6">
    <source>
        <dbReference type="Proteomes" id="UP000542813"/>
    </source>
</evidence>
<dbReference type="InterPro" id="IPR008920">
    <property type="entry name" value="TF_FadR/GntR_C"/>
</dbReference>
<dbReference type="GO" id="GO:0003677">
    <property type="term" value="F:DNA binding"/>
    <property type="evidence" value="ECO:0007669"/>
    <property type="project" value="UniProtKB-KW"/>
</dbReference>
<evidence type="ECO:0000256" key="2">
    <source>
        <dbReference type="ARBA" id="ARBA00023125"/>
    </source>
</evidence>
<accession>A0A7W9GWI1</accession>